<evidence type="ECO:0000256" key="4">
    <source>
        <dbReference type="ARBA" id="ARBA00044511"/>
    </source>
</evidence>
<dbReference type="PROSITE" id="PS51375">
    <property type="entry name" value="PPR"/>
    <property type="match status" value="2"/>
</dbReference>
<dbReference type="InterPro" id="IPR002885">
    <property type="entry name" value="PPR_rpt"/>
</dbReference>
<comment type="subunit">
    <text evidence="4">Binds to mitochondrial small subunit 15S rRNA.</text>
</comment>
<evidence type="ECO:0000313" key="8">
    <source>
        <dbReference type="Proteomes" id="UP000045706"/>
    </source>
</evidence>
<dbReference type="Pfam" id="PF13041">
    <property type="entry name" value="PPR_2"/>
    <property type="match status" value="2"/>
</dbReference>
<comment type="similarity">
    <text evidence="1">Belongs to the CCM1 family.</text>
</comment>
<dbReference type="NCBIfam" id="TIGR00756">
    <property type="entry name" value="PPR"/>
    <property type="match status" value="2"/>
</dbReference>
<feature type="compositionally biased region" description="Basic and acidic residues" evidence="6">
    <location>
        <begin position="324"/>
        <end position="336"/>
    </location>
</feature>
<dbReference type="Proteomes" id="UP000045706">
    <property type="component" value="Unassembled WGS sequence"/>
</dbReference>
<evidence type="ECO:0000256" key="3">
    <source>
        <dbReference type="ARBA" id="ARBA00044493"/>
    </source>
</evidence>
<organism evidence="7 8">
    <name type="scientific">Verticillium longisporum</name>
    <name type="common">Verticillium dahliae var. longisporum</name>
    <dbReference type="NCBI Taxonomy" id="100787"/>
    <lineage>
        <taxon>Eukaryota</taxon>
        <taxon>Fungi</taxon>
        <taxon>Dikarya</taxon>
        <taxon>Ascomycota</taxon>
        <taxon>Pezizomycotina</taxon>
        <taxon>Sordariomycetes</taxon>
        <taxon>Hypocreomycetidae</taxon>
        <taxon>Glomerellales</taxon>
        <taxon>Plectosphaerellaceae</taxon>
        <taxon>Verticillium</taxon>
    </lineage>
</organism>
<proteinExistence type="inferred from homology"/>
<evidence type="ECO:0000256" key="6">
    <source>
        <dbReference type="SAM" id="MobiDB-lite"/>
    </source>
</evidence>
<dbReference type="Gene3D" id="1.25.40.10">
    <property type="entry name" value="Tetratricopeptide repeat domain"/>
    <property type="match status" value="1"/>
</dbReference>
<accession>A0A0G4KV98</accession>
<dbReference type="InterPro" id="IPR011990">
    <property type="entry name" value="TPR-like_helical_dom_sf"/>
</dbReference>
<reference evidence="8" key="1">
    <citation type="submission" date="2015-05" db="EMBL/GenBank/DDBJ databases">
        <authorList>
            <person name="Fogelqvist Johan"/>
        </authorList>
    </citation>
    <scope>NUCLEOTIDE SEQUENCE [LARGE SCALE GENOMIC DNA]</scope>
</reference>
<comment type="function">
    <text evidence="3">Regulates mitochondrial small subunit maturation by controlling 15S rRNA 5'-end processing. Localizes to the 5' precursor of the 15S rRNA in a position that is subsequently occupied by mS47 in the mature yeast mtSSU. Uses structure and sequence-specific RNA recognition, binding to a single-stranded region of the precursor and specifically recognizing bases -6 to -1. The exchange of Ccm1 for mS47 is coupled to the irreversible removal of precursor rRNA that is accompanied by conformational changes of the mitoribosomal proteins uS5m and mS26. These conformational changes signal completion of 5'-end rRNA processing through protection of the mature 5'-end of the 15S rRNA and stabilization of mS47. The removal of the 5' precursor together with the dissociation of Ccm1 may be catalyzed by the 5'-3' exoribonuclease Pet127. Involved in the specific removal of group I introns in mitochondrial encoded transcripts.</text>
</comment>
<sequence>MFSCRACLRRALGSSTSSSISTDLAILSIAASSQHTRSFATSSIEDAIRAPVASTTSRQTRPSTRLDLKDRQKLEWAVKKHLERMDDPFIIAQHVSRTLAKDRYDEALLLVQQASKTAQCVVSWNHLIDYQMKNQKLNAAVRLLNDMKKRGQHPDELTYTIIFRGCARSTYPKLAVAESVRLYKSMTKDARLKPNIIHLNAVLQACGRAGDLDAMFSLLDSLDDSKLKPDTHTYTAILQSLRASAEDPASTKTASQQLRKEHVAQTIERCKSLWEEVMRNWRKGDLVIDEHLVCAMGRVLLLDKSTRSQDILVLAAETMNLPRFDKDSNAKPHDAVDPAAPSPKSSSKKTVAYAVPGKNTLSLLITILTDARLTRTGIRYWHHILDTYAVKPDAKLWEQMLRLLHLGRASADAASLAAAIPPPLATPYFFRLALATCLRDKNSARMPANAAAIVDSMSAAGRTDPKSLALYLQLVQGRGEDFSPANMDEWKPYCKRLADALDKVWEPYRLASESVGLPRMVESRKPWIRDTSAYERVNEVVGLAREMVGIAGRIGRVEDVLDRKTIKLLQTRRDSLNRQVVVFTELRRQLPASIVGEERDAKRSMSEKLEW</sequence>
<feature type="compositionally biased region" description="Low complexity" evidence="6">
    <location>
        <begin position="338"/>
        <end position="349"/>
    </location>
</feature>
<gene>
    <name evidence="7" type="ORF">BN1723_001984</name>
</gene>
<feature type="repeat" description="PPR" evidence="5">
    <location>
        <begin position="195"/>
        <end position="229"/>
    </location>
</feature>
<evidence type="ECO:0000256" key="2">
    <source>
        <dbReference type="ARBA" id="ARBA00022737"/>
    </source>
</evidence>
<name>A0A0G4KV98_VERLO</name>
<evidence type="ECO:0008006" key="9">
    <source>
        <dbReference type="Google" id="ProtNLM"/>
    </source>
</evidence>
<feature type="repeat" description="PPR" evidence="5">
    <location>
        <begin position="120"/>
        <end position="154"/>
    </location>
</feature>
<evidence type="ECO:0000256" key="5">
    <source>
        <dbReference type="PROSITE-ProRule" id="PRU00708"/>
    </source>
</evidence>
<dbReference type="EMBL" id="CVQI01004446">
    <property type="protein sequence ID" value="CRK13723.1"/>
    <property type="molecule type" value="Genomic_DNA"/>
</dbReference>
<feature type="region of interest" description="Disordered" evidence="6">
    <location>
        <begin position="324"/>
        <end position="350"/>
    </location>
</feature>
<dbReference type="PANTHER" id="PTHR47447:SF17">
    <property type="entry name" value="OS12G0638900 PROTEIN"/>
    <property type="match status" value="1"/>
</dbReference>
<keyword evidence="2" id="KW-0677">Repeat</keyword>
<evidence type="ECO:0000256" key="1">
    <source>
        <dbReference type="ARBA" id="ARBA00006192"/>
    </source>
</evidence>
<dbReference type="PANTHER" id="PTHR47447">
    <property type="entry name" value="OS03G0856100 PROTEIN"/>
    <property type="match status" value="1"/>
</dbReference>
<dbReference type="AlphaFoldDB" id="A0A0G4KV98"/>
<evidence type="ECO:0000313" key="7">
    <source>
        <dbReference type="EMBL" id="CRK13723.1"/>
    </source>
</evidence>
<protein>
    <recommendedName>
        <fullName evidence="9">Pentacotripeptide-repeat region of PRORP domain-containing protein</fullName>
    </recommendedName>
</protein>